<protein>
    <submittedName>
        <fullName evidence="3">Putative transposase</fullName>
    </submittedName>
</protein>
<dbReference type="Gene3D" id="1.10.443.10">
    <property type="entry name" value="Intergrase catalytic core"/>
    <property type="match status" value="1"/>
</dbReference>
<dbReference type="InterPro" id="IPR011010">
    <property type="entry name" value="DNA_brk_join_enz"/>
</dbReference>
<sequence>MSNQKINSNLKEIAAILGIKKRITHHTARKTFASTVLLNNDVPMEIVSELLCHSSIKITQEYYGKIVQRRISEETKRIKDLLL</sequence>
<dbReference type="eggNOG" id="COG4974">
    <property type="taxonomic scope" value="Bacteria"/>
</dbReference>
<dbReference type="KEGG" id="rbi:RB2501_07050"/>
<keyword evidence="1" id="KW-0233">DNA recombination</keyword>
<reference evidence="3 4" key="1">
    <citation type="journal article" date="2009" name="J. Bacteriol.">
        <title>Complete genome sequence of Robiginitalea biformata HTCC2501.</title>
        <authorList>
            <person name="Oh H.M."/>
            <person name="Giovannoni S.J."/>
            <person name="Lee K."/>
            <person name="Ferriera S."/>
            <person name="Johnson J."/>
            <person name="Cho J.C."/>
        </authorList>
    </citation>
    <scope>NUCLEOTIDE SEQUENCE [LARGE SCALE GENOMIC DNA]</scope>
    <source>
        <strain evidence="4">ATCC BAA-864 / HTCC2501 / KCTC 12146</strain>
    </source>
</reference>
<dbReference type="InterPro" id="IPR013762">
    <property type="entry name" value="Integrase-like_cat_sf"/>
</dbReference>
<dbReference type="Pfam" id="PF00589">
    <property type="entry name" value="Phage_integrase"/>
    <property type="match status" value="1"/>
</dbReference>
<dbReference type="HOGENOM" id="CLU_033139_4_0_10"/>
<dbReference type="GO" id="GO:0003677">
    <property type="term" value="F:DNA binding"/>
    <property type="evidence" value="ECO:0007669"/>
    <property type="project" value="InterPro"/>
</dbReference>
<feature type="domain" description="Tyr recombinase" evidence="2">
    <location>
        <begin position="1"/>
        <end position="76"/>
    </location>
</feature>
<dbReference type="STRING" id="313596.RB2501_07050"/>
<dbReference type="AlphaFoldDB" id="A4CI80"/>
<dbReference type="InterPro" id="IPR002104">
    <property type="entry name" value="Integrase_catalytic"/>
</dbReference>
<proteinExistence type="predicted"/>
<name>A4CI80_ROBBH</name>
<accession>A4CI80</accession>
<organism evidence="3 4">
    <name type="scientific">Robiginitalea biformata (strain ATCC BAA-864 / DSM 15991 / KCTC 12146 / HTCC2501)</name>
    <dbReference type="NCBI Taxonomy" id="313596"/>
    <lineage>
        <taxon>Bacteria</taxon>
        <taxon>Pseudomonadati</taxon>
        <taxon>Bacteroidota</taxon>
        <taxon>Flavobacteriia</taxon>
        <taxon>Flavobacteriales</taxon>
        <taxon>Flavobacteriaceae</taxon>
        <taxon>Robiginitalea</taxon>
    </lineage>
</organism>
<dbReference type="EMBL" id="CP001712">
    <property type="protein sequence ID" value="EAR16638.1"/>
    <property type="molecule type" value="Genomic_DNA"/>
</dbReference>
<dbReference type="GO" id="GO:0015074">
    <property type="term" value="P:DNA integration"/>
    <property type="evidence" value="ECO:0007669"/>
    <property type="project" value="InterPro"/>
</dbReference>
<keyword evidence="4" id="KW-1185">Reference proteome</keyword>
<dbReference type="PROSITE" id="PS51898">
    <property type="entry name" value="TYR_RECOMBINASE"/>
    <property type="match status" value="1"/>
</dbReference>
<gene>
    <name evidence="3" type="ordered locus">RB2501_07050</name>
</gene>
<evidence type="ECO:0000313" key="3">
    <source>
        <dbReference type="EMBL" id="EAR16638.1"/>
    </source>
</evidence>
<dbReference type="SUPFAM" id="SSF56349">
    <property type="entry name" value="DNA breaking-rejoining enzymes"/>
    <property type="match status" value="1"/>
</dbReference>
<evidence type="ECO:0000313" key="4">
    <source>
        <dbReference type="Proteomes" id="UP000009049"/>
    </source>
</evidence>
<evidence type="ECO:0000256" key="1">
    <source>
        <dbReference type="ARBA" id="ARBA00023172"/>
    </source>
</evidence>
<evidence type="ECO:0000259" key="2">
    <source>
        <dbReference type="PROSITE" id="PS51898"/>
    </source>
</evidence>
<dbReference type="Proteomes" id="UP000009049">
    <property type="component" value="Chromosome"/>
</dbReference>
<dbReference type="GO" id="GO:0006310">
    <property type="term" value="P:DNA recombination"/>
    <property type="evidence" value="ECO:0007669"/>
    <property type="project" value="UniProtKB-KW"/>
</dbReference>